<sequence>MEEENAEPLTQKIAAATTTPTFQSKTEQTHMGIGVQKSMHGSRRRVQRCRRERRSSRELELKQIKEVVSTARDDDEKNEARCVGKEEEEEDEREEIEKKIEALQRIVPGGEVLGVDKLFDETAGYIVALQYQIKTLKALQCFFDKLEKEKTKLGG</sequence>
<organism evidence="1 2">
    <name type="scientific">Bauhinia variegata</name>
    <name type="common">Purple orchid tree</name>
    <name type="synonym">Phanera variegata</name>
    <dbReference type="NCBI Taxonomy" id="167791"/>
    <lineage>
        <taxon>Eukaryota</taxon>
        <taxon>Viridiplantae</taxon>
        <taxon>Streptophyta</taxon>
        <taxon>Embryophyta</taxon>
        <taxon>Tracheophyta</taxon>
        <taxon>Spermatophyta</taxon>
        <taxon>Magnoliopsida</taxon>
        <taxon>eudicotyledons</taxon>
        <taxon>Gunneridae</taxon>
        <taxon>Pentapetalae</taxon>
        <taxon>rosids</taxon>
        <taxon>fabids</taxon>
        <taxon>Fabales</taxon>
        <taxon>Fabaceae</taxon>
        <taxon>Cercidoideae</taxon>
        <taxon>Cercideae</taxon>
        <taxon>Bauhiniinae</taxon>
        <taxon>Bauhinia</taxon>
    </lineage>
</organism>
<reference evidence="1 2" key="1">
    <citation type="journal article" date="2022" name="DNA Res.">
        <title>Chromosomal-level genome assembly of the orchid tree Bauhinia variegata (Leguminosae; Cercidoideae) supports the allotetraploid origin hypothesis of Bauhinia.</title>
        <authorList>
            <person name="Zhong Y."/>
            <person name="Chen Y."/>
            <person name="Zheng D."/>
            <person name="Pang J."/>
            <person name="Liu Y."/>
            <person name="Luo S."/>
            <person name="Meng S."/>
            <person name="Qian L."/>
            <person name="Wei D."/>
            <person name="Dai S."/>
            <person name="Zhou R."/>
        </authorList>
    </citation>
    <scope>NUCLEOTIDE SEQUENCE [LARGE SCALE GENOMIC DNA]</scope>
    <source>
        <strain evidence="1">BV-YZ2020</strain>
    </source>
</reference>
<accession>A0ACB9LG12</accession>
<name>A0ACB9LG12_BAUVA</name>
<evidence type="ECO:0000313" key="1">
    <source>
        <dbReference type="EMBL" id="KAI4308083.1"/>
    </source>
</evidence>
<comment type="caution">
    <text evidence="1">The sequence shown here is derived from an EMBL/GenBank/DDBJ whole genome shotgun (WGS) entry which is preliminary data.</text>
</comment>
<gene>
    <name evidence="1" type="ORF">L6164_031195</name>
</gene>
<keyword evidence="2" id="KW-1185">Reference proteome</keyword>
<evidence type="ECO:0000313" key="2">
    <source>
        <dbReference type="Proteomes" id="UP000828941"/>
    </source>
</evidence>
<protein>
    <submittedName>
        <fullName evidence="1">Uncharacterized protein</fullName>
    </submittedName>
</protein>
<proteinExistence type="predicted"/>
<dbReference type="Proteomes" id="UP000828941">
    <property type="component" value="Chromosome 12"/>
</dbReference>
<dbReference type="EMBL" id="CM039437">
    <property type="protein sequence ID" value="KAI4308083.1"/>
    <property type="molecule type" value="Genomic_DNA"/>
</dbReference>